<evidence type="ECO:0000313" key="1">
    <source>
        <dbReference type="EMBL" id="KAI3943700.1"/>
    </source>
</evidence>
<proteinExistence type="predicted"/>
<accession>A0AAD4T8T3</accession>
<dbReference type="EMBL" id="JAJJMB010004170">
    <property type="protein sequence ID" value="KAI3943700.1"/>
    <property type="molecule type" value="Genomic_DNA"/>
</dbReference>
<reference evidence="1" key="1">
    <citation type="submission" date="2022-04" db="EMBL/GenBank/DDBJ databases">
        <title>A functionally conserved STORR gene fusion in Papaver species that diverged 16.8 million years ago.</title>
        <authorList>
            <person name="Catania T."/>
        </authorList>
    </citation>
    <scope>NUCLEOTIDE SEQUENCE</scope>
    <source>
        <strain evidence="1">S-188037</strain>
    </source>
</reference>
<keyword evidence="2" id="KW-1185">Reference proteome</keyword>
<gene>
    <name evidence="1" type="ORF">MKW98_004205</name>
</gene>
<organism evidence="1 2">
    <name type="scientific">Papaver atlanticum</name>
    <dbReference type="NCBI Taxonomy" id="357466"/>
    <lineage>
        <taxon>Eukaryota</taxon>
        <taxon>Viridiplantae</taxon>
        <taxon>Streptophyta</taxon>
        <taxon>Embryophyta</taxon>
        <taxon>Tracheophyta</taxon>
        <taxon>Spermatophyta</taxon>
        <taxon>Magnoliopsida</taxon>
        <taxon>Ranunculales</taxon>
        <taxon>Papaveraceae</taxon>
        <taxon>Papaveroideae</taxon>
        <taxon>Papaver</taxon>
    </lineage>
</organism>
<comment type="caution">
    <text evidence="1">The sequence shown here is derived from an EMBL/GenBank/DDBJ whole genome shotgun (WGS) entry which is preliminary data.</text>
</comment>
<dbReference type="AlphaFoldDB" id="A0AAD4T8T3"/>
<evidence type="ECO:0000313" key="2">
    <source>
        <dbReference type="Proteomes" id="UP001202328"/>
    </source>
</evidence>
<protein>
    <submittedName>
        <fullName evidence="1">Uncharacterized protein</fullName>
    </submittedName>
</protein>
<dbReference type="Proteomes" id="UP001202328">
    <property type="component" value="Unassembled WGS sequence"/>
</dbReference>
<sequence length="165" mass="18326">MIESFLPLIEGCSLLQPVRIVIPDYDGLAFRPWMIADGFTVGGVFDADDAVSVWRCNCWCCCYLKVVVALNNYINSEAITSSLQPLDDDLSYHFVVSLKYFSFLAECQQCPTITPPSRALLSRSNLLGQTSGSSSRSAIFSSRSSQDAIIGFKYTEPSHLRNTEF</sequence>
<name>A0AAD4T8T3_9MAGN</name>